<dbReference type="Proteomes" id="UP000444721">
    <property type="component" value="Unassembled WGS sequence"/>
</dbReference>
<organism evidence="2 3">
    <name type="scientific">Naegleria fowleri</name>
    <name type="common">Brain eating amoeba</name>
    <dbReference type="NCBI Taxonomy" id="5763"/>
    <lineage>
        <taxon>Eukaryota</taxon>
        <taxon>Discoba</taxon>
        <taxon>Heterolobosea</taxon>
        <taxon>Tetramitia</taxon>
        <taxon>Eutetramitia</taxon>
        <taxon>Vahlkampfiidae</taxon>
        <taxon>Naegleria</taxon>
    </lineage>
</organism>
<comment type="caution">
    <text evidence="2">The sequence shown here is derived from an EMBL/GenBank/DDBJ whole genome shotgun (WGS) entry which is preliminary data.</text>
</comment>
<evidence type="ECO:0000313" key="1">
    <source>
        <dbReference type="EMBL" id="KAF0972149.1"/>
    </source>
</evidence>
<gene>
    <name evidence="2" type="ORF">FDP41_008622</name>
    <name evidence="1" type="ORF">FDP41_009557</name>
</gene>
<dbReference type="AlphaFoldDB" id="A0A6A5BGJ9"/>
<dbReference type="RefSeq" id="XP_044557831.1">
    <property type="nucleotide sequence ID" value="XM_044712496.1"/>
</dbReference>
<proteinExistence type="predicted"/>
<dbReference type="VEuPathDB" id="AmoebaDB:FDP41_009557"/>
<dbReference type="VEuPathDB" id="AmoebaDB:NF0050190"/>
<accession>A0A6A5BGJ9</accession>
<dbReference type="EMBL" id="VFQX01000071">
    <property type="protein sequence ID" value="KAF0972149.1"/>
    <property type="molecule type" value="Genomic_DNA"/>
</dbReference>
<evidence type="ECO:0000313" key="3">
    <source>
        <dbReference type="Proteomes" id="UP000444721"/>
    </source>
</evidence>
<dbReference type="VEuPathDB" id="AmoebaDB:NfTy_086600"/>
<keyword evidence="3" id="KW-1185">Reference proteome</keyword>
<dbReference type="VEuPathDB" id="AmoebaDB:FDP41_008622"/>
<protein>
    <submittedName>
        <fullName evidence="2">Uncharacterized protein</fullName>
    </submittedName>
</protein>
<evidence type="ECO:0000313" key="2">
    <source>
        <dbReference type="EMBL" id="KAF0973118.1"/>
    </source>
</evidence>
<reference evidence="2 3" key="1">
    <citation type="journal article" date="2019" name="Sci. Rep.">
        <title>Nanopore sequencing improves the draft genome of the human pathogenic amoeba Naegleria fowleri.</title>
        <authorList>
            <person name="Liechti N."/>
            <person name="Schurch N."/>
            <person name="Bruggmann R."/>
            <person name="Wittwer M."/>
        </authorList>
    </citation>
    <scope>NUCLEOTIDE SEQUENCE [LARGE SCALE GENOMIC DNA]</scope>
    <source>
        <strain evidence="2 3">ATCC 30894</strain>
    </source>
</reference>
<dbReference type="OrthoDB" id="10410796at2759"/>
<dbReference type="EMBL" id="VFQX01000062">
    <property type="protein sequence ID" value="KAF0973118.1"/>
    <property type="molecule type" value="Genomic_DNA"/>
</dbReference>
<sequence>MNSFLYNTPTSVNLKKVALSSWTGEELRTFLTQKSLLRILNNISSSAQLSNMFSPEKTPSLYESLKDLIAYCYCSRSKLSIMQNLNKLSSCCAQALLTQQQSRGGPSGCDMDDEYDSSSQHSQMIMFNNSHNDIRTTIQQVAVQNLMKAFPELSQMDAVELVAACTDLLMQCPLDISQIH</sequence>
<dbReference type="GeneID" id="68115840"/>
<name>A0A6A5BGJ9_NAEFO</name>